<dbReference type="PROSITE" id="PS51257">
    <property type="entry name" value="PROKAR_LIPOPROTEIN"/>
    <property type="match status" value="1"/>
</dbReference>
<dbReference type="Pfam" id="PF13407">
    <property type="entry name" value="Peripla_BP_4"/>
    <property type="match status" value="1"/>
</dbReference>
<dbReference type="SUPFAM" id="SSF53822">
    <property type="entry name" value="Periplasmic binding protein-like I"/>
    <property type="match status" value="1"/>
</dbReference>
<evidence type="ECO:0000259" key="5">
    <source>
        <dbReference type="Pfam" id="PF13407"/>
    </source>
</evidence>
<proteinExistence type="inferred from homology"/>
<evidence type="ECO:0000313" key="6">
    <source>
        <dbReference type="EMBL" id="GAA3552394.1"/>
    </source>
</evidence>
<organism evidence="6 7">
    <name type="scientific">Microlunatus spumicola</name>
    <dbReference type="NCBI Taxonomy" id="81499"/>
    <lineage>
        <taxon>Bacteria</taxon>
        <taxon>Bacillati</taxon>
        <taxon>Actinomycetota</taxon>
        <taxon>Actinomycetes</taxon>
        <taxon>Propionibacteriales</taxon>
        <taxon>Propionibacteriaceae</taxon>
        <taxon>Microlunatus</taxon>
    </lineage>
</organism>
<sequence length="401" mass="40579">MTVTTARRPRARIVAALAGVTLSLAMAACSSESVSSAAGSSAPAEAASPSSSAGGQFAAILPAGDPVAFSKDLVQKSLSASEGFTPPSTGPKSQKPGATIAFVAGDLSNGGHNSTSKAVTEAATVIGWKVSVYDGKGNAQGNSDAMNQAITAKPAAIILGGLDPTEQAPAIKQATEAGIPVIGWHAGVLTGPGNGMVTNVSTDPLKVSQLAAAYAVADSNGTAGVAIFTDGQYELAVTKARALEAYVQACTGCSVLTFEDSPIATADQRMPGLVSNLLQQNGDKLSYLLAINGNYFGGAARALEDAGKPKDGPPKSVAAGDGDAAELQRIRTSNYQAATVAEPITLQGWQLVDEVNRKLAGEDPSGFVAAPGLITKENVPSGDVFDPSSGFRDVYKQVWGK</sequence>
<evidence type="ECO:0000256" key="4">
    <source>
        <dbReference type="SAM" id="SignalP"/>
    </source>
</evidence>
<dbReference type="PANTHER" id="PTHR46847:SF1">
    <property type="entry name" value="D-ALLOSE-BINDING PERIPLASMIC PROTEIN-RELATED"/>
    <property type="match status" value="1"/>
</dbReference>
<feature type="signal peptide" evidence="4">
    <location>
        <begin position="1"/>
        <end position="27"/>
    </location>
</feature>
<dbReference type="Gene3D" id="3.40.50.2300">
    <property type="match status" value="2"/>
</dbReference>
<evidence type="ECO:0000256" key="1">
    <source>
        <dbReference type="ARBA" id="ARBA00004196"/>
    </source>
</evidence>
<protein>
    <submittedName>
        <fullName evidence="6">Substrate-binding domain-containing protein</fullName>
    </submittedName>
</protein>
<comment type="caution">
    <text evidence="6">The sequence shown here is derived from an EMBL/GenBank/DDBJ whole genome shotgun (WGS) entry which is preliminary data.</text>
</comment>
<feature type="chain" id="PRO_5046534233" evidence="4">
    <location>
        <begin position="28"/>
        <end position="401"/>
    </location>
</feature>
<accession>A0ABP6WK15</accession>
<keyword evidence="3 4" id="KW-0732">Signal</keyword>
<dbReference type="InterPro" id="IPR028082">
    <property type="entry name" value="Peripla_BP_I"/>
</dbReference>
<evidence type="ECO:0000313" key="7">
    <source>
        <dbReference type="Proteomes" id="UP001500767"/>
    </source>
</evidence>
<name>A0ABP6WK15_9ACTN</name>
<dbReference type="InterPro" id="IPR025997">
    <property type="entry name" value="SBP_2_dom"/>
</dbReference>
<dbReference type="EMBL" id="BAAAYR010000001">
    <property type="protein sequence ID" value="GAA3552394.1"/>
    <property type="molecule type" value="Genomic_DNA"/>
</dbReference>
<gene>
    <name evidence="6" type="ORF">GCM10022197_04270</name>
</gene>
<comment type="similarity">
    <text evidence="2">Belongs to the bacterial solute-binding protein 2 family.</text>
</comment>
<evidence type="ECO:0000256" key="2">
    <source>
        <dbReference type="ARBA" id="ARBA00007639"/>
    </source>
</evidence>
<evidence type="ECO:0000256" key="3">
    <source>
        <dbReference type="ARBA" id="ARBA00022729"/>
    </source>
</evidence>
<reference evidence="7" key="1">
    <citation type="journal article" date="2019" name="Int. J. Syst. Evol. Microbiol.">
        <title>The Global Catalogue of Microorganisms (GCM) 10K type strain sequencing project: providing services to taxonomists for standard genome sequencing and annotation.</title>
        <authorList>
            <consortium name="The Broad Institute Genomics Platform"/>
            <consortium name="The Broad Institute Genome Sequencing Center for Infectious Disease"/>
            <person name="Wu L."/>
            <person name="Ma J."/>
        </authorList>
    </citation>
    <scope>NUCLEOTIDE SEQUENCE [LARGE SCALE GENOMIC DNA]</scope>
    <source>
        <strain evidence="7">JCM 16540</strain>
    </source>
</reference>
<dbReference type="Proteomes" id="UP001500767">
    <property type="component" value="Unassembled WGS sequence"/>
</dbReference>
<dbReference type="PANTHER" id="PTHR46847">
    <property type="entry name" value="D-ALLOSE-BINDING PERIPLASMIC PROTEIN-RELATED"/>
    <property type="match status" value="1"/>
</dbReference>
<keyword evidence="7" id="KW-1185">Reference proteome</keyword>
<comment type="subcellular location">
    <subcellularLocation>
        <location evidence="1">Cell envelope</location>
    </subcellularLocation>
</comment>
<dbReference type="RefSeq" id="WP_204912452.1">
    <property type="nucleotide sequence ID" value="NZ_BAAAYR010000001.1"/>
</dbReference>
<feature type="domain" description="Periplasmic binding protein" evidence="5">
    <location>
        <begin position="100"/>
        <end position="362"/>
    </location>
</feature>